<organism evidence="2 3">
    <name type="scientific">Levilactobacillus acidifarinae DSM 19394 = JCM 15949</name>
    <dbReference type="NCBI Taxonomy" id="1423715"/>
    <lineage>
        <taxon>Bacteria</taxon>
        <taxon>Bacillati</taxon>
        <taxon>Bacillota</taxon>
        <taxon>Bacilli</taxon>
        <taxon>Lactobacillales</taxon>
        <taxon>Lactobacillaceae</taxon>
        <taxon>Levilactobacillus</taxon>
    </lineage>
</organism>
<name>A0A0R1LFA7_9LACO</name>
<dbReference type="Proteomes" id="UP000051955">
    <property type="component" value="Unassembled WGS sequence"/>
</dbReference>
<dbReference type="InterPro" id="IPR010982">
    <property type="entry name" value="Lambda_DNA-bd_dom_sf"/>
</dbReference>
<dbReference type="STRING" id="1423715.FD25_GL000493"/>
<dbReference type="PATRIC" id="fig|1423715.3.peg.517"/>
<feature type="domain" description="HTH cro/C1-type" evidence="1">
    <location>
        <begin position="93"/>
        <end position="131"/>
    </location>
</feature>
<evidence type="ECO:0000313" key="3">
    <source>
        <dbReference type="Proteomes" id="UP000051955"/>
    </source>
</evidence>
<dbReference type="GO" id="GO:0003677">
    <property type="term" value="F:DNA binding"/>
    <property type="evidence" value="ECO:0007669"/>
    <property type="project" value="InterPro"/>
</dbReference>
<gene>
    <name evidence="2" type="ORF">FD25_GL000493</name>
</gene>
<proteinExistence type="predicted"/>
<dbReference type="AlphaFoldDB" id="A0A0R1LFA7"/>
<dbReference type="Gene3D" id="1.10.260.40">
    <property type="entry name" value="lambda repressor-like DNA-binding domains"/>
    <property type="match status" value="1"/>
</dbReference>
<dbReference type="SUPFAM" id="SSF47413">
    <property type="entry name" value="lambda repressor-like DNA-binding domains"/>
    <property type="match status" value="1"/>
</dbReference>
<dbReference type="CDD" id="cd00093">
    <property type="entry name" value="HTH_XRE"/>
    <property type="match status" value="1"/>
</dbReference>
<dbReference type="InterPro" id="IPR001387">
    <property type="entry name" value="Cro/C1-type_HTH"/>
</dbReference>
<reference evidence="2 3" key="1">
    <citation type="journal article" date="2015" name="Genome Announc.">
        <title>Expanding the biotechnology potential of lactobacilli through comparative genomics of 213 strains and associated genera.</title>
        <authorList>
            <person name="Sun Z."/>
            <person name="Harris H.M."/>
            <person name="McCann A."/>
            <person name="Guo C."/>
            <person name="Argimon S."/>
            <person name="Zhang W."/>
            <person name="Yang X."/>
            <person name="Jeffery I.B."/>
            <person name="Cooney J.C."/>
            <person name="Kagawa T.F."/>
            <person name="Liu W."/>
            <person name="Song Y."/>
            <person name="Salvetti E."/>
            <person name="Wrobel A."/>
            <person name="Rasinkangas P."/>
            <person name="Parkhill J."/>
            <person name="Rea M.C."/>
            <person name="O'Sullivan O."/>
            <person name="Ritari J."/>
            <person name="Douillard F.P."/>
            <person name="Paul Ross R."/>
            <person name="Yang R."/>
            <person name="Briner A.E."/>
            <person name="Felis G.E."/>
            <person name="de Vos W.M."/>
            <person name="Barrangou R."/>
            <person name="Klaenhammer T.R."/>
            <person name="Caufield P.W."/>
            <person name="Cui Y."/>
            <person name="Zhang H."/>
            <person name="O'Toole P.W."/>
        </authorList>
    </citation>
    <scope>NUCLEOTIDE SEQUENCE [LARGE SCALE GENOMIC DNA]</scope>
    <source>
        <strain evidence="2 3">DSM 19394</strain>
    </source>
</reference>
<accession>A0A0R1LFA7</accession>
<protein>
    <recommendedName>
        <fullName evidence="1">HTH cro/C1-type domain-containing protein</fullName>
    </recommendedName>
</protein>
<dbReference type="EMBL" id="AZDV01000026">
    <property type="protein sequence ID" value="KRK94526.1"/>
    <property type="molecule type" value="Genomic_DNA"/>
</dbReference>
<comment type="caution">
    <text evidence="2">The sequence shown here is derived from an EMBL/GenBank/DDBJ whole genome shotgun (WGS) entry which is preliminary data.</text>
</comment>
<evidence type="ECO:0000313" key="2">
    <source>
        <dbReference type="EMBL" id="KRK94526.1"/>
    </source>
</evidence>
<evidence type="ECO:0000259" key="1">
    <source>
        <dbReference type="PROSITE" id="PS50943"/>
    </source>
</evidence>
<sequence length="202" mass="23679">MMSSTMTWILSGRYLTMKKTFFNPETETTGEYIEVWQYEIMSIKDVEDLLVRTHYWQDTDGELWLDFNDPNENFRNIFTAYRTRKGYLQPHQIKALRHQLGLSVREFARRLGLSYAKLSQIENNKRIQTLSQEISFRKAQQDYQQQGFLTDYPAPQDPGALLTQALAARTTENLKSRHQLYVTRELGQTNYFEIGKLSGGMA</sequence>
<dbReference type="Pfam" id="PF01381">
    <property type="entry name" value="HTH_3"/>
    <property type="match status" value="1"/>
</dbReference>
<dbReference type="PROSITE" id="PS50943">
    <property type="entry name" value="HTH_CROC1"/>
    <property type="match status" value="1"/>
</dbReference>
<keyword evidence="3" id="KW-1185">Reference proteome</keyword>